<organism evidence="2 3">
    <name type="scientific">Dichomitus squalens (strain LYAD-421)</name>
    <name type="common">Western red white-rot fungus</name>
    <dbReference type="NCBI Taxonomy" id="732165"/>
    <lineage>
        <taxon>Eukaryota</taxon>
        <taxon>Fungi</taxon>
        <taxon>Dikarya</taxon>
        <taxon>Basidiomycota</taxon>
        <taxon>Agaricomycotina</taxon>
        <taxon>Agaricomycetes</taxon>
        <taxon>Polyporales</taxon>
        <taxon>Polyporaceae</taxon>
        <taxon>Dichomitus</taxon>
    </lineage>
</organism>
<dbReference type="HOGENOM" id="CLU_1348888_0_0_1"/>
<dbReference type="GeneID" id="18839341"/>
<protein>
    <recommendedName>
        <fullName evidence="1">Anamorsin C-terminal domain-containing protein</fullName>
    </recommendedName>
</protein>
<dbReference type="EMBL" id="JH719419">
    <property type="protein sequence ID" value="EJF59985.1"/>
    <property type="molecule type" value="Genomic_DNA"/>
</dbReference>
<dbReference type="AlphaFoldDB" id="R7SW42"/>
<reference evidence="2 3" key="1">
    <citation type="journal article" date="2012" name="Science">
        <title>The Paleozoic origin of enzymatic lignin decomposition reconstructed from 31 fungal genomes.</title>
        <authorList>
            <person name="Floudas D."/>
            <person name="Binder M."/>
            <person name="Riley R."/>
            <person name="Barry K."/>
            <person name="Blanchette R.A."/>
            <person name="Henrissat B."/>
            <person name="Martinez A.T."/>
            <person name="Otillar R."/>
            <person name="Spatafora J.W."/>
            <person name="Yadav J.S."/>
            <person name="Aerts A."/>
            <person name="Benoit I."/>
            <person name="Boyd A."/>
            <person name="Carlson A."/>
            <person name="Copeland A."/>
            <person name="Coutinho P.M."/>
            <person name="de Vries R.P."/>
            <person name="Ferreira P."/>
            <person name="Findley K."/>
            <person name="Foster B."/>
            <person name="Gaskell J."/>
            <person name="Glotzer D."/>
            <person name="Gorecki P."/>
            <person name="Heitman J."/>
            <person name="Hesse C."/>
            <person name="Hori C."/>
            <person name="Igarashi K."/>
            <person name="Jurgens J.A."/>
            <person name="Kallen N."/>
            <person name="Kersten P."/>
            <person name="Kohler A."/>
            <person name="Kuees U."/>
            <person name="Kumar T.K.A."/>
            <person name="Kuo A."/>
            <person name="LaButti K."/>
            <person name="Larrondo L.F."/>
            <person name="Lindquist E."/>
            <person name="Ling A."/>
            <person name="Lombard V."/>
            <person name="Lucas S."/>
            <person name="Lundell T."/>
            <person name="Martin R."/>
            <person name="McLaughlin D.J."/>
            <person name="Morgenstern I."/>
            <person name="Morin E."/>
            <person name="Murat C."/>
            <person name="Nagy L.G."/>
            <person name="Nolan M."/>
            <person name="Ohm R.A."/>
            <person name="Patyshakuliyeva A."/>
            <person name="Rokas A."/>
            <person name="Ruiz-Duenas F.J."/>
            <person name="Sabat G."/>
            <person name="Salamov A."/>
            <person name="Samejima M."/>
            <person name="Schmutz J."/>
            <person name="Slot J.C."/>
            <person name="St John F."/>
            <person name="Stenlid J."/>
            <person name="Sun H."/>
            <person name="Sun S."/>
            <person name="Syed K."/>
            <person name="Tsang A."/>
            <person name="Wiebenga A."/>
            <person name="Young D."/>
            <person name="Pisabarro A."/>
            <person name="Eastwood D.C."/>
            <person name="Martin F."/>
            <person name="Cullen D."/>
            <person name="Grigoriev I.V."/>
            <person name="Hibbett D.S."/>
        </authorList>
    </citation>
    <scope>NUCLEOTIDE SEQUENCE [LARGE SCALE GENOMIC DNA]</scope>
    <source>
        <strain evidence="2 3">LYAD-421 SS1</strain>
    </source>
</reference>
<dbReference type="RefSeq" id="XP_007367198.1">
    <property type="nucleotide sequence ID" value="XM_007367136.1"/>
</dbReference>
<dbReference type="KEGG" id="dsq:DICSQDRAFT_171471"/>
<dbReference type="Proteomes" id="UP000053319">
    <property type="component" value="Unassembled WGS sequence"/>
</dbReference>
<evidence type="ECO:0000259" key="1">
    <source>
        <dbReference type="Pfam" id="PF05093"/>
    </source>
</evidence>
<gene>
    <name evidence="2" type="ORF">DICSQDRAFT_171471</name>
</gene>
<accession>R7SW42</accession>
<evidence type="ECO:0000313" key="3">
    <source>
        <dbReference type="Proteomes" id="UP000053319"/>
    </source>
</evidence>
<evidence type="ECO:0000313" key="2">
    <source>
        <dbReference type="EMBL" id="EJF59985.1"/>
    </source>
</evidence>
<dbReference type="Pfam" id="PF05093">
    <property type="entry name" value="CIAPIN1"/>
    <property type="match status" value="1"/>
</dbReference>
<dbReference type="InterPro" id="IPR046408">
    <property type="entry name" value="CIAPIN1"/>
</dbReference>
<feature type="domain" description="Anamorsin C-terminal" evidence="1">
    <location>
        <begin position="127"/>
        <end position="201"/>
    </location>
</feature>
<proteinExistence type="predicted"/>
<name>R7SW42_DICSQ</name>
<sequence length="203" mass="22320">MLNLRQVSRHKAQGADDSVSQGIQFYAQSQTTRTIPHSLTSFAELVHVETKDPDMEWESERDMSAGTTFNNIQLYNAAFIVQKPTHTTETSTFLRTAPVAALSLRRKVDPEKVSKKVPAVYEPAAHGASQRKVPKDCACRLAELEFAHNKVVLPDGKVDGQAIEVSQAEKKRLLVAAAAASRATSSCGNCYLGDTFRWLSCLI</sequence>